<dbReference type="InterPro" id="IPR000639">
    <property type="entry name" value="Epox_hydrolase-like"/>
</dbReference>
<dbReference type="GO" id="GO:0016787">
    <property type="term" value="F:hydrolase activity"/>
    <property type="evidence" value="ECO:0007669"/>
    <property type="project" value="UniProtKB-KW"/>
</dbReference>
<evidence type="ECO:0000313" key="2">
    <source>
        <dbReference type="EMBL" id="MFD0925577.1"/>
    </source>
</evidence>
<comment type="caution">
    <text evidence="2">The sequence shown here is derived from an EMBL/GenBank/DDBJ whole genome shotgun (WGS) entry which is preliminary data.</text>
</comment>
<dbReference type="PRINTS" id="PR00111">
    <property type="entry name" value="ABHYDROLASE"/>
</dbReference>
<gene>
    <name evidence="2" type="ORF">ACFQ04_07480</name>
</gene>
<dbReference type="RefSeq" id="WP_372505266.1">
    <property type="nucleotide sequence ID" value="NZ_BAAAMO010000002.1"/>
</dbReference>
<proteinExistence type="predicted"/>
<dbReference type="InterPro" id="IPR029058">
    <property type="entry name" value="AB_hydrolase_fold"/>
</dbReference>
<dbReference type="EMBL" id="JBHTIL010000001">
    <property type="protein sequence ID" value="MFD0925577.1"/>
    <property type="molecule type" value="Genomic_DNA"/>
</dbReference>
<sequence length="302" mass="32548">MTTGDISAATTAGSGEVVSTVRFTGVDGIDLVGSRWEPSGTPTSTALLLHGGGQTRHSWKATGDHLAAAGLRVVTLDCRGHGDSDWSPEGHYDMDLLAGDVHGVIEDLGGPVILIGASMGGLTGIAVADRHPEQVSALVLVDVVPRYDRGGSRRIRTFMRSGTQGFDSLDDAADAVAAYLPHRRRPRSVDGLRRNLRQRADGRWYWHWDPAFISHETVARIPTDELDDAAARLQIPIMLVRGMLSDVVPDDVLSAFRERVPHARVTELRSAGHTAAGDDNDAFSEAVVDFVHDVDPAGRRNR</sequence>
<evidence type="ECO:0000313" key="3">
    <source>
        <dbReference type="Proteomes" id="UP001597068"/>
    </source>
</evidence>
<name>A0ABW3G4Q8_9NOCA</name>
<dbReference type="Gene3D" id="3.40.50.1820">
    <property type="entry name" value="alpha/beta hydrolase"/>
    <property type="match status" value="1"/>
</dbReference>
<dbReference type="PANTHER" id="PTHR43194:SF2">
    <property type="entry name" value="PEROXISOMAL MEMBRANE PROTEIN LPX1"/>
    <property type="match status" value="1"/>
</dbReference>
<dbReference type="PANTHER" id="PTHR43194">
    <property type="entry name" value="HYDROLASE ALPHA/BETA FOLD FAMILY"/>
    <property type="match status" value="1"/>
</dbReference>
<keyword evidence="2" id="KW-0378">Hydrolase</keyword>
<dbReference type="SUPFAM" id="SSF53474">
    <property type="entry name" value="alpha/beta-Hydrolases"/>
    <property type="match status" value="1"/>
</dbReference>
<keyword evidence="3" id="KW-1185">Reference proteome</keyword>
<dbReference type="InterPro" id="IPR000073">
    <property type="entry name" value="AB_hydrolase_1"/>
</dbReference>
<dbReference type="Pfam" id="PF00561">
    <property type="entry name" value="Abhydrolase_1"/>
    <property type="match status" value="1"/>
</dbReference>
<accession>A0ABW3G4Q8</accession>
<dbReference type="PRINTS" id="PR00412">
    <property type="entry name" value="EPOXHYDRLASE"/>
</dbReference>
<evidence type="ECO:0000259" key="1">
    <source>
        <dbReference type="Pfam" id="PF00561"/>
    </source>
</evidence>
<reference evidence="3" key="1">
    <citation type="journal article" date="2019" name="Int. J. Syst. Evol. Microbiol.">
        <title>The Global Catalogue of Microorganisms (GCM) 10K type strain sequencing project: providing services to taxonomists for standard genome sequencing and annotation.</title>
        <authorList>
            <consortium name="The Broad Institute Genomics Platform"/>
            <consortium name="The Broad Institute Genome Sequencing Center for Infectious Disease"/>
            <person name="Wu L."/>
            <person name="Ma J."/>
        </authorList>
    </citation>
    <scope>NUCLEOTIDE SEQUENCE [LARGE SCALE GENOMIC DNA]</scope>
    <source>
        <strain evidence="3">CCUG 50873</strain>
    </source>
</reference>
<dbReference type="Proteomes" id="UP001597068">
    <property type="component" value="Unassembled WGS sequence"/>
</dbReference>
<organism evidence="2 3">
    <name type="scientific">Williamsia deligens</name>
    <dbReference type="NCBI Taxonomy" id="321325"/>
    <lineage>
        <taxon>Bacteria</taxon>
        <taxon>Bacillati</taxon>
        <taxon>Actinomycetota</taxon>
        <taxon>Actinomycetes</taxon>
        <taxon>Mycobacteriales</taxon>
        <taxon>Nocardiaceae</taxon>
        <taxon>Williamsia</taxon>
    </lineage>
</organism>
<feature type="domain" description="AB hydrolase-1" evidence="1">
    <location>
        <begin position="47"/>
        <end position="275"/>
    </location>
</feature>
<dbReference type="InterPro" id="IPR050228">
    <property type="entry name" value="Carboxylesterase_BioH"/>
</dbReference>
<protein>
    <submittedName>
        <fullName evidence="2">Alpha/beta fold hydrolase</fullName>
    </submittedName>
</protein>